<protein>
    <submittedName>
        <fullName evidence="1">Uncharacterized protein</fullName>
    </submittedName>
</protein>
<gene>
    <name evidence="1" type="ORF">Fot_18618</name>
</gene>
<reference evidence="2" key="1">
    <citation type="submission" date="2024-07" db="EMBL/GenBank/DDBJ databases">
        <title>Two chromosome-level genome assemblies of Korean endemic species Abeliophyllum distichum and Forsythia ovata (Oleaceae).</title>
        <authorList>
            <person name="Jang H."/>
        </authorList>
    </citation>
    <scope>NUCLEOTIDE SEQUENCE [LARGE SCALE GENOMIC DNA]</scope>
</reference>
<evidence type="ECO:0000313" key="2">
    <source>
        <dbReference type="Proteomes" id="UP001604277"/>
    </source>
</evidence>
<proteinExistence type="predicted"/>
<accession>A0ABD1VIR3</accession>
<dbReference type="AlphaFoldDB" id="A0ABD1VIR3"/>
<name>A0ABD1VIR3_9LAMI</name>
<evidence type="ECO:0000313" key="1">
    <source>
        <dbReference type="EMBL" id="KAL2537227.1"/>
    </source>
</evidence>
<organism evidence="1 2">
    <name type="scientific">Forsythia ovata</name>
    <dbReference type="NCBI Taxonomy" id="205694"/>
    <lineage>
        <taxon>Eukaryota</taxon>
        <taxon>Viridiplantae</taxon>
        <taxon>Streptophyta</taxon>
        <taxon>Embryophyta</taxon>
        <taxon>Tracheophyta</taxon>
        <taxon>Spermatophyta</taxon>
        <taxon>Magnoliopsida</taxon>
        <taxon>eudicotyledons</taxon>
        <taxon>Gunneridae</taxon>
        <taxon>Pentapetalae</taxon>
        <taxon>asterids</taxon>
        <taxon>lamiids</taxon>
        <taxon>Lamiales</taxon>
        <taxon>Oleaceae</taxon>
        <taxon>Forsythieae</taxon>
        <taxon>Forsythia</taxon>
    </lineage>
</organism>
<dbReference type="PIRSF" id="PIRSF031279">
    <property type="entry name" value="UCP031279"/>
    <property type="match status" value="1"/>
</dbReference>
<dbReference type="Proteomes" id="UP001604277">
    <property type="component" value="Unassembled WGS sequence"/>
</dbReference>
<sequence length="144" mass="16245">MGRNKEKKQNKFIHFMTAPIRILIKAREFYMNTMFDCAKRIDQTCVVQPQLHRDLSGVGLFKEGDNGDVMEIIRRASARNGGGVRVDVDGKGNLLLKPPSVEAAERSYSVGVGRIGRIDEEAPCDFKESDVNKYLYRRCASYAV</sequence>
<dbReference type="InterPro" id="IPR016972">
    <property type="entry name" value="UCP031279"/>
</dbReference>
<dbReference type="PANTHER" id="PTHR33526">
    <property type="entry name" value="OS07G0123800 PROTEIN"/>
    <property type="match status" value="1"/>
</dbReference>
<dbReference type="PANTHER" id="PTHR33526:SF30">
    <property type="entry name" value="DUF4005 DOMAIN-CONTAINING PROTEIN"/>
    <property type="match status" value="1"/>
</dbReference>
<comment type="caution">
    <text evidence="1">The sequence shown here is derived from an EMBL/GenBank/DDBJ whole genome shotgun (WGS) entry which is preliminary data.</text>
</comment>
<dbReference type="EMBL" id="JBFOLJ010000005">
    <property type="protein sequence ID" value="KAL2537227.1"/>
    <property type="molecule type" value="Genomic_DNA"/>
</dbReference>
<keyword evidence="2" id="KW-1185">Reference proteome</keyword>